<proteinExistence type="predicted"/>
<keyword evidence="2" id="KW-0472">Membrane</keyword>
<keyword evidence="1" id="KW-0732">Signal</keyword>
<dbReference type="Pfam" id="PF04355">
    <property type="entry name" value="BamE"/>
    <property type="match status" value="1"/>
</dbReference>
<dbReference type="Proteomes" id="UP001194714">
    <property type="component" value="Unassembled WGS sequence"/>
</dbReference>
<gene>
    <name evidence="4" type="ORF">NEPTK9_001619</name>
</gene>
<evidence type="ECO:0000313" key="5">
    <source>
        <dbReference type="Proteomes" id="UP001194714"/>
    </source>
</evidence>
<feature type="domain" description="Outer membrane protein assembly factor BamE" evidence="3">
    <location>
        <begin position="21"/>
        <end position="85"/>
    </location>
</feature>
<dbReference type="InterPro" id="IPR007450">
    <property type="entry name" value="BamE_dom"/>
</dbReference>
<accession>A0ABS0B119</accession>
<name>A0ABS0B119_9BACT</name>
<evidence type="ECO:0000259" key="3">
    <source>
        <dbReference type="Pfam" id="PF04355"/>
    </source>
</evidence>
<dbReference type="EMBL" id="JAAEJV010000072">
    <property type="protein sequence ID" value="MBF5060092.1"/>
    <property type="molecule type" value="Genomic_DNA"/>
</dbReference>
<comment type="caution">
    <text evidence="4">The sequence shown here is derived from an EMBL/GenBank/DDBJ whole genome shotgun (WGS) entry which is preliminary data.</text>
</comment>
<protein>
    <recommendedName>
        <fullName evidence="3">Outer membrane protein assembly factor BamE domain-containing protein</fullName>
    </recommendedName>
</protein>
<evidence type="ECO:0000256" key="2">
    <source>
        <dbReference type="ARBA" id="ARBA00023136"/>
    </source>
</evidence>
<keyword evidence="5" id="KW-1185">Reference proteome</keyword>
<dbReference type="InterPro" id="IPR037873">
    <property type="entry name" value="BamE-like"/>
</dbReference>
<dbReference type="PROSITE" id="PS51257">
    <property type="entry name" value="PROKAR_LIPOPROTEIN"/>
    <property type="match status" value="1"/>
</dbReference>
<reference evidence="4 5" key="1">
    <citation type="submission" date="2020-01" db="EMBL/GenBank/DDBJ databases">
        <title>Draft genome sequence of Cand. Neptunochlamydia vexilliferae K9.</title>
        <authorList>
            <person name="Schulz F."/>
            <person name="Koestlbacher S."/>
            <person name="Wascher F."/>
            <person name="Pizzetti I."/>
            <person name="Horn M."/>
        </authorList>
    </citation>
    <scope>NUCLEOTIDE SEQUENCE [LARGE SCALE GENOMIC DNA]</scope>
    <source>
        <strain evidence="4 5">K9</strain>
    </source>
</reference>
<organism evidence="4 5">
    <name type="scientific">Candidatus Neptunichlamydia vexilliferae</name>
    <dbReference type="NCBI Taxonomy" id="1651774"/>
    <lineage>
        <taxon>Bacteria</taxon>
        <taxon>Pseudomonadati</taxon>
        <taxon>Chlamydiota</taxon>
        <taxon>Chlamydiia</taxon>
        <taxon>Parachlamydiales</taxon>
        <taxon>Simkaniaceae</taxon>
        <taxon>Candidatus Neptunichlamydia</taxon>
    </lineage>
</organism>
<sequence length="111" mass="12743">MMRYTLLALLFLVGCSTNTKIMTRNEYAAVEVGMTTEELQKQFGKPYQVISKGEGTVTYEYIEKITAGTEVIEQRRYYIVIEDGKVIGKYMKLSNPPPFEAIYSDTPYPDY</sequence>
<evidence type="ECO:0000256" key="1">
    <source>
        <dbReference type="ARBA" id="ARBA00022729"/>
    </source>
</evidence>
<evidence type="ECO:0000313" key="4">
    <source>
        <dbReference type="EMBL" id="MBF5060092.1"/>
    </source>
</evidence>
<dbReference type="Gene3D" id="3.30.1450.10">
    <property type="match status" value="1"/>
</dbReference>